<dbReference type="Pfam" id="PF00027">
    <property type="entry name" value="cNMP_binding"/>
    <property type="match status" value="1"/>
</dbReference>
<name>A0A7K1GLY0_9FLAO</name>
<organism evidence="2 3">
    <name type="scientific">Myroides pelagicus</name>
    <dbReference type="NCBI Taxonomy" id="270914"/>
    <lineage>
        <taxon>Bacteria</taxon>
        <taxon>Pseudomonadati</taxon>
        <taxon>Bacteroidota</taxon>
        <taxon>Flavobacteriia</taxon>
        <taxon>Flavobacteriales</taxon>
        <taxon>Flavobacteriaceae</taxon>
        <taxon>Myroides</taxon>
    </lineage>
</organism>
<evidence type="ECO:0000259" key="1">
    <source>
        <dbReference type="PROSITE" id="PS50042"/>
    </source>
</evidence>
<dbReference type="Proteomes" id="UP000488936">
    <property type="component" value="Unassembled WGS sequence"/>
</dbReference>
<dbReference type="InterPro" id="IPR018490">
    <property type="entry name" value="cNMP-bd_dom_sf"/>
</dbReference>
<sequence>MADLIQELQDSLCLSKKDSLLASTYFKRVVYPKGTYLQEIGSPCNKLYFLVQGNIRIFNLVKAKEITQWISIPGYFVTNLSAWLFDYPNTWNLQALNEIVVYEITKTDYASLPQVISNWYQKERFFIGHCFLQMESRINQFLSLNSEERYLAFCKEHLFLFNEVPHQYIASLLGMTSETLSRLRNTRAKQ</sequence>
<evidence type="ECO:0000313" key="3">
    <source>
        <dbReference type="Proteomes" id="UP000488936"/>
    </source>
</evidence>
<dbReference type="Gene3D" id="2.60.120.10">
    <property type="entry name" value="Jelly Rolls"/>
    <property type="match status" value="1"/>
</dbReference>
<accession>A0A7K1GLY0</accession>
<dbReference type="InterPro" id="IPR000595">
    <property type="entry name" value="cNMP-bd_dom"/>
</dbReference>
<evidence type="ECO:0000313" key="2">
    <source>
        <dbReference type="EMBL" id="MTH29877.1"/>
    </source>
</evidence>
<gene>
    <name evidence="2" type="ORF">GJV77_08090</name>
</gene>
<dbReference type="SUPFAM" id="SSF51206">
    <property type="entry name" value="cAMP-binding domain-like"/>
    <property type="match status" value="1"/>
</dbReference>
<dbReference type="AlphaFoldDB" id="A0A7K1GLY0"/>
<feature type="domain" description="Cyclic nucleotide-binding" evidence="1">
    <location>
        <begin position="4"/>
        <end position="112"/>
    </location>
</feature>
<comment type="caution">
    <text evidence="2">The sequence shown here is derived from an EMBL/GenBank/DDBJ whole genome shotgun (WGS) entry which is preliminary data.</text>
</comment>
<dbReference type="RefSeq" id="WP_155035871.1">
    <property type="nucleotide sequence ID" value="NZ_JAYMMG010000019.1"/>
</dbReference>
<protein>
    <submittedName>
        <fullName evidence="2">Cyclic nucleotide-binding domain-containing protein</fullName>
    </submittedName>
</protein>
<dbReference type="PROSITE" id="PS50042">
    <property type="entry name" value="CNMP_BINDING_3"/>
    <property type="match status" value="1"/>
</dbReference>
<reference evidence="2 3" key="1">
    <citation type="journal article" date="2006" name="Int. J. Syst. Evol. Microbiol.">
        <title>Myroides pelagicus sp. nov., isolated from seawater in Thailand.</title>
        <authorList>
            <person name="Yoon J."/>
            <person name="Maneerat S."/>
            <person name="Kawai F."/>
            <person name="Yokota A."/>
        </authorList>
    </citation>
    <scope>NUCLEOTIDE SEQUENCE [LARGE SCALE GENOMIC DNA]</scope>
    <source>
        <strain evidence="2 3">SM1T</strain>
    </source>
</reference>
<dbReference type="EMBL" id="WMJY01000015">
    <property type="protein sequence ID" value="MTH29877.1"/>
    <property type="molecule type" value="Genomic_DNA"/>
</dbReference>
<dbReference type="InterPro" id="IPR014710">
    <property type="entry name" value="RmlC-like_jellyroll"/>
</dbReference>
<keyword evidence="3" id="KW-1185">Reference proteome</keyword>
<proteinExistence type="predicted"/>
<dbReference type="OrthoDB" id="758145at2"/>